<proteinExistence type="predicted"/>
<dbReference type="AlphaFoldDB" id="A0A8B8RJE7"/>
<dbReference type="RefSeq" id="XP_032318078.1">
    <property type="nucleotide sequence ID" value="XM_032462187.1"/>
</dbReference>
<protein>
    <submittedName>
        <fullName evidence="4">60S ribosomal protein L29-like</fullName>
    </submittedName>
</protein>
<dbReference type="PROSITE" id="PS51257">
    <property type="entry name" value="PROKAR_LIPOPROTEIN"/>
    <property type="match status" value="1"/>
</dbReference>
<name>A0A8B8RJE7_CAMFR</name>
<dbReference type="Proteomes" id="UP000694856">
    <property type="component" value="Chromosome 19"/>
</dbReference>
<gene>
    <name evidence="4" type="primary">LOC116658005</name>
</gene>
<dbReference type="KEGG" id="cfr:116658005"/>
<keyword evidence="2" id="KW-1133">Transmembrane helix</keyword>
<evidence type="ECO:0000313" key="4">
    <source>
        <dbReference type="RefSeq" id="XP_032318078.1"/>
    </source>
</evidence>
<keyword evidence="2" id="KW-0812">Transmembrane</keyword>
<dbReference type="GeneID" id="116658005"/>
<evidence type="ECO:0000256" key="1">
    <source>
        <dbReference type="SAM" id="MobiDB-lite"/>
    </source>
</evidence>
<keyword evidence="2" id="KW-0472">Membrane</keyword>
<feature type="transmembrane region" description="Helical" evidence="2">
    <location>
        <begin position="6"/>
        <end position="31"/>
    </location>
</feature>
<sequence>MRTLIAPAHALMALALLACIFFRPFLLCFLAKHMFLRNLGSTQKHNKKGLKKMQANNTKAMSAHAGAIKVLIKPKEVKPKIPQGDSHRLSRLTYIAHPKLRKRVSAHIAKGLRLCWPKAKGQTKAKAAAEALAQAQAPKGPQAPAKAPDRGLHLQM</sequence>
<feature type="compositionally biased region" description="Low complexity" evidence="1">
    <location>
        <begin position="127"/>
        <end position="146"/>
    </location>
</feature>
<accession>A0A8B8RJE7</accession>
<feature type="region of interest" description="Disordered" evidence="1">
    <location>
        <begin position="127"/>
        <end position="156"/>
    </location>
</feature>
<feature type="compositionally biased region" description="Basic and acidic residues" evidence="1">
    <location>
        <begin position="147"/>
        <end position="156"/>
    </location>
</feature>
<keyword evidence="3" id="KW-1185">Reference proteome</keyword>
<reference evidence="4" key="1">
    <citation type="submission" date="2025-08" db="UniProtKB">
        <authorList>
            <consortium name="RefSeq"/>
        </authorList>
    </citation>
    <scope>IDENTIFICATION</scope>
    <source>
        <tissue evidence="4">Ear skin</tissue>
    </source>
</reference>
<evidence type="ECO:0000313" key="3">
    <source>
        <dbReference type="Proteomes" id="UP000694856"/>
    </source>
</evidence>
<evidence type="ECO:0000256" key="2">
    <source>
        <dbReference type="SAM" id="Phobius"/>
    </source>
</evidence>
<organism evidence="3 4">
    <name type="scientific">Camelus ferus</name>
    <name type="common">Wild bactrian camel</name>
    <name type="synonym">Camelus bactrianus ferus</name>
    <dbReference type="NCBI Taxonomy" id="419612"/>
    <lineage>
        <taxon>Eukaryota</taxon>
        <taxon>Metazoa</taxon>
        <taxon>Chordata</taxon>
        <taxon>Craniata</taxon>
        <taxon>Vertebrata</taxon>
        <taxon>Euteleostomi</taxon>
        <taxon>Mammalia</taxon>
        <taxon>Eutheria</taxon>
        <taxon>Laurasiatheria</taxon>
        <taxon>Artiodactyla</taxon>
        <taxon>Tylopoda</taxon>
        <taxon>Camelidae</taxon>
        <taxon>Camelus</taxon>
    </lineage>
</organism>